<sequence>MDHIAAVPQHIKKRELQGLRPASYYVPEHLIQPLTEACSQFYIMSENTPHLKTPQIYAVKPDEKIKLRRSYHAVAFPTVHRVKSQGYMVYHTKRTLKSEFMELPPKEIGAMVQKGVNVHDRISIPEIAYTGDTTFEVFTNSPYTTPADLLKVKLLIVEATYMNDDCDYDERVSQARQWGHIHLSEIYENAELFKDVENILLIHMSDKYSVKYIEEKVYENIPESLQNKIHISTLAKDRYI</sequence>
<name>A0A9D4IA28_DREPO</name>
<dbReference type="PANTHER" id="PTHR46504">
    <property type="entry name" value="TRNASE Z TRZ1"/>
    <property type="match status" value="1"/>
</dbReference>
<protein>
    <submittedName>
        <fullName evidence="1">Uncharacterized protein</fullName>
    </submittedName>
</protein>
<organism evidence="1 2">
    <name type="scientific">Dreissena polymorpha</name>
    <name type="common">Zebra mussel</name>
    <name type="synonym">Mytilus polymorpha</name>
    <dbReference type="NCBI Taxonomy" id="45954"/>
    <lineage>
        <taxon>Eukaryota</taxon>
        <taxon>Metazoa</taxon>
        <taxon>Spiralia</taxon>
        <taxon>Lophotrochozoa</taxon>
        <taxon>Mollusca</taxon>
        <taxon>Bivalvia</taxon>
        <taxon>Autobranchia</taxon>
        <taxon>Heteroconchia</taxon>
        <taxon>Euheterodonta</taxon>
        <taxon>Imparidentia</taxon>
        <taxon>Neoheterodontei</taxon>
        <taxon>Myida</taxon>
        <taxon>Dreissenoidea</taxon>
        <taxon>Dreissenidae</taxon>
        <taxon>Dreissena</taxon>
    </lineage>
</organism>
<dbReference type="Proteomes" id="UP000828390">
    <property type="component" value="Unassembled WGS sequence"/>
</dbReference>
<evidence type="ECO:0000313" key="2">
    <source>
        <dbReference type="Proteomes" id="UP000828390"/>
    </source>
</evidence>
<dbReference type="PANTHER" id="PTHR46504:SF2">
    <property type="entry name" value="TRNASE Z TRZ1"/>
    <property type="match status" value="1"/>
</dbReference>
<accession>A0A9D4IA28</accession>
<dbReference type="InterPro" id="IPR036866">
    <property type="entry name" value="RibonucZ/Hydroxyglut_hydro"/>
</dbReference>
<comment type="caution">
    <text evidence="1">The sequence shown here is derived from an EMBL/GenBank/DDBJ whole genome shotgun (WGS) entry which is preliminary data.</text>
</comment>
<evidence type="ECO:0000313" key="1">
    <source>
        <dbReference type="EMBL" id="KAH3752543.1"/>
    </source>
</evidence>
<reference evidence="1" key="1">
    <citation type="journal article" date="2019" name="bioRxiv">
        <title>The Genome of the Zebra Mussel, Dreissena polymorpha: A Resource for Invasive Species Research.</title>
        <authorList>
            <person name="McCartney M.A."/>
            <person name="Auch B."/>
            <person name="Kono T."/>
            <person name="Mallez S."/>
            <person name="Zhang Y."/>
            <person name="Obille A."/>
            <person name="Becker A."/>
            <person name="Abrahante J.E."/>
            <person name="Garbe J."/>
            <person name="Badalamenti J.P."/>
            <person name="Herman A."/>
            <person name="Mangelson H."/>
            <person name="Liachko I."/>
            <person name="Sullivan S."/>
            <person name="Sone E.D."/>
            <person name="Koren S."/>
            <person name="Silverstein K.A.T."/>
            <person name="Beckman K.B."/>
            <person name="Gohl D.M."/>
        </authorList>
    </citation>
    <scope>NUCLEOTIDE SEQUENCE</scope>
    <source>
        <strain evidence="1">Duluth1</strain>
        <tissue evidence="1">Whole animal</tissue>
    </source>
</reference>
<gene>
    <name evidence="1" type="ORF">DPMN_187164</name>
</gene>
<keyword evidence="2" id="KW-1185">Reference proteome</keyword>
<dbReference type="Gene3D" id="3.60.15.10">
    <property type="entry name" value="Ribonuclease Z/Hydroxyacylglutathione hydrolase-like"/>
    <property type="match status" value="1"/>
</dbReference>
<dbReference type="EMBL" id="JAIWYP010000010">
    <property type="protein sequence ID" value="KAH3752543.1"/>
    <property type="molecule type" value="Genomic_DNA"/>
</dbReference>
<dbReference type="AlphaFoldDB" id="A0A9D4IA28"/>
<proteinExistence type="predicted"/>
<reference evidence="1" key="2">
    <citation type="submission" date="2020-11" db="EMBL/GenBank/DDBJ databases">
        <authorList>
            <person name="McCartney M.A."/>
            <person name="Auch B."/>
            <person name="Kono T."/>
            <person name="Mallez S."/>
            <person name="Becker A."/>
            <person name="Gohl D.M."/>
            <person name="Silverstein K.A.T."/>
            <person name="Koren S."/>
            <person name="Bechman K.B."/>
            <person name="Herman A."/>
            <person name="Abrahante J.E."/>
            <person name="Garbe J."/>
        </authorList>
    </citation>
    <scope>NUCLEOTIDE SEQUENCE</scope>
    <source>
        <strain evidence="1">Duluth1</strain>
        <tissue evidence="1">Whole animal</tissue>
    </source>
</reference>
<dbReference type="SUPFAM" id="SSF56281">
    <property type="entry name" value="Metallo-hydrolase/oxidoreductase"/>
    <property type="match status" value="1"/>
</dbReference>